<protein>
    <recommendedName>
        <fullName evidence="1">UPF0246 protein NCTC11391_00252</fullName>
    </recommendedName>
</protein>
<dbReference type="Pfam" id="PF03883">
    <property type="entry name" value="H2O2_YaaD"/>
    <property type="match status" value="1"/>
</dbReference>
<dbReference type="NCBIfam" id="NF002543">
    <property type="entry name" value="PRK02101.1-4"/>
    <property type="match status" value="1"/>
</dbReference>
<comment type="similarity">
    <text evidence="1">Belongs to the UPF0246 family.</text>
</comment>
<dbReference type="AlphaFoldDB" id="A0A380JBB6"/>
<accession>A0A380JBB6</accession>
<dbReference type="GO" id="GO:0033194">
    <property type="term" value="P:response to hydroperoxide"/>
    <property type="evidence" value="ECO:0007669"/>
    <property type="project" value="TreeGrafter"/>
</dbReference>
<dbReference type="GO" id="GO:0005829">
    <property type="term" value="C:cytosol"/>
    <property type="evidence" value="ECO:0007669"/>
    <property type="project" value="TreeGrafter"/>
</dbReference>
<dbReference type="Proteomes" id="UP000254082">
    <property type="component" value="Unassembled WGS sequence"/>
</dbReference>
<dbReference type="PANTHER" id="PTHR30283:SF4">
    <property type="entry name" value="PEROXIDE STRESS RESISTANCE PROTEIN YAAA"/>
    <property type="match status" value="1"/>
</dbReference>
<dbReference type="InterPro" id="IPR005583">
    <property type="entry name" value="YaaA"/>
</dbReference>
<dbReference type="OrthoDB" id="9777133at2"/>
<sequence>MKFLIPPAKEMRAQGQGVPRELSRPSQAILEILAQASLNELSQMLLLKPEAAEKEARRFLALQDNQALSYPALRLFNGLMYRQIDRGLTELDNEFISKHIYITTAFYGIINAQADIAQHRLDFNCKVKVDGQSLKNFWRPCYNAFLETILQSEPVISLLSSEFESVFSPKLTKSLVRVLFQEEKDSQLKTHSTISKKGRGQLLNRVIKQKIDSIEDLKALEFLGFTYRPLLSSDHRLVFVKST</sequence>
<organism evidence="2 3">
    <name type="scientific">Streptococcus downei MFe28</name>
    <dbReference type="NCBI Taxonomy" id="764290"/>
    <lineage>
        <taxon>Bacteria</taxon>
        <taxon>Bacillati</taxon>
        <taxon>Bacillota</taxon>
        <taxon>Bacilli</taxon>
        <taxon>Lactobacillales</taxon>
        <taxon>Streptococcaceae</taxon>
        <taxon>Streptococcus</taxon>
    </lineage>
</organism>
<evidence type="ECO:0000313" key="2">
    <source>
        <dbReference type="EMBL" id="SUN35272.1"/>
    </source>
</evidence>
<dbReference type="RefSeq" id="WP_002996148.1">
    <property type="nucleotide sequence ID" value="NZ_UHFA01000002.1"/>
</dbReference>
<dbReference type="PANTHER" id="PTHR30283">
    <property type="entry name" value="PEROXIDE STRESS RESPONSE PROTEIN YAAA"/>
    <property type="match status" value="1"/>
</dbReference>
<name>A0A380JBB6_STRDO</name>
<keyword evidence="3" id="KW-1185">Reference proteome</keyword>
<dbReference type="EMBL" id="UHFA01000002">
    <property type="protein sequence ID" value="SUN35272.1"/>
    <property type="molecule type" value="Genomic_DNA"/>
</dbReference>
<proteinExistence type="inferred from homology"/>
<evidence type="ECO:0000256" key="1">
    <source>
        <dbReference type="HAMAP-Rule" id="MF_00652"/>
    </source>
</evidence>
<dbReference type="HAMAP" id="MF_00652">
    <property type="entry name" value="UPF0246"/>
    <property type="match status" value="1"/>
</dbReference>
<evidence type="ECO:0000313" key="3">
    <source>
        <dbReference type="Proteomes" id="UP000254082"/>
    </source>
</evidence>
<reference evidence="2 3" key="1">
    <citation type="submission" date="2018-06" db="EMBL/GenBank/DDBJ databases">
        <authorList>
            <consortium name="Pathogen Informatics"/>
            <person name="Doyle S."/>
        </authorList>
    </citation>
    <scope>NUCLEOTIDE SEQUENCE [LARGE SCALE GENOMIC DNA]</scope>
    <source>
        <strain evidence="3">NCTC 11391</strain>
    </source>
</reference>
<gene>
    <name evidence="2" type="primary">yaaA</name>
    <name evidence="2" type="ORF">NCTC11391_00252</name>
</gene>